<accession>A0ABX7REM8</accession>
<name>A0ABX7REM8_9GAMM</name>
<sequence length="250" mass="27873">MVMRAIPGWAVVALLAAGTATAAEERAINLDAYQSALLQASGHPNELNRWHGIWNYDNGRQDEALKYFLRAAAYGDKLSQHFLALMYWNGDGVDRDPVQAYVWADLAAERGNSPDLIRVREHIWHELTPAQQAQSVEMGQGYYERYGDQVAQRRTNTEIRRFARTQTGSRVGLLTSRLEVNAGRPDLWAGGGRSSYGPLQATGTEFYADNRTRPTEYWQAEDLSLGALMKRIGAGEVKVGDVDVVKDEGK</sequence>
<evidence type="ECO:0000313" key="3">
    <source>
        <dbReference type="Proteomes" id="UP000663400"/>
    </source>
</evidence>
<dbReference type="Gene3D" id="1.25.40.10">
    <property type="entry name" value="Tetratricopeptide repeat domain"/>
    <property type="match status" value="1"/>
</dbReference>
<dbReference type="InterPro" id="IPR011990">
    <property type="entry name" value="TPR-like_helical_dom_sf"/>
</dbReference>
<protein>
    <submittedName>
        <fullName evidence="2">Sel1 repeat family protein</fullName>
    </submittedName>
</protein>
<dbReference type="RefSeq" id="WP_200605246.1">
    <property type="nucleotide sequence ID" value="NZ_CP071517.1"/>
</dbReference>
<dbReference type="Pfam" id="PF08238">
    <property type="entry name" value="Sel1"/>
    <property type="match status" value="2"/>
</dbReference>
<dbReference type="SMART" id="SM00671">
    <property type="entry name" value="SEL1"/>
    <property type="match status" value="1"/>
</dbReference>
<organism evidence="2 3">
    <name type="scientific">Lysobacter arenosi</name>
    <dbReference type="NCBI Taxonomy" id="2795387"/>
    <lineage>
        <taxon>Bacteria</taxon>
        <taxon>Pseudomonadati</taxon>
        <taxon>Pseudomonadota</taxon>
        <taxon>Gammaproteobacteria</taxon>
        <taxon>Lysobacterales</taxon>
        <taxon>Lysobacteraceae</taxon>
        <taxon>Lysobacter</taxon>
    </lineage>
</organism>
<dbReference type="InterPro" id="IPR006597">
    <property type="entry name" value="Sel1-like"/>
</dbReference>
<evidence type="ECO:0000256" key="1">
    <source>
        <dbReference type="SAM" id="SignalP"/>
    </source>
</evidence>
<dbReference type="EMBL" id="CP071517">
    <property type="protein sequence ID" value="QSX75886.1"/>
    <property type="molecule type" value="Genomic_DNA"/>
</dbReference>
<dbReference type="Proteomes" id="UP000663400">
    <property type="component" value="Chromosome"/>
</dbReference>
<evidence type="ECO:0000313" key="2">
    <source>
        <dbReference type="EMBL" id="QSX75886.1"/>
    </source>
</evidence>
<keyword evidence="3" id="KW-1185">Reference proteome</keyword>
<gene>
    <name evidence="2" type="ORF">HIV01_005090</name>
</gene>
<feature type="signal peptide" evidence="1">
    <location>
        <begin position="1"/>
        <end position="22"/>
    </location>
</feature>
<keyword evidence="1" id="KW-0732">Signal</keyword>
<reference evidence="2 3" key="1">
    <citation type="submission" date="2021-02" db="EMBL/GenBank/DDBJ databases">
        <title>Lysobacter arenosi sp. nov., isolated from soil of gangwondo yeongwol, south Korea.</title>
        <authorList>
            <person name="Kim K.R."/>
            <person name="Kim K.H."/>
            <person name="Jeon C.O."/>
        </authorList>
    </citation>
    <scope>NUCLEOTIDE SEQUENCE [LARGE SCALE GENOMIC DNA]</scope>
    <source>
        <strain evidence="2 3">R7</strain>
    </source>
</reference>
<proteinExistence type="predicted"/>
<feature type="chain" id="PRO_5047231342" evidence="1">
    <location>
        <begin position="23"/>
        <end position="250"/>
    </location>
</feature>
<dbReference type="SUPFAM" id="SSF81901">
    <property type="entry name" value="HCP-like"/>
    <property type="match status" value="1"/>
</dbReference>